<sequence>MSEGRLTAHGSSKVYDMEKLARQFRLARNGNAVMLVTRITGQEPMHIVIQMCCWEPYLVYTTET</sequence>
<gene>
    <name evidence="1" type="ORF">CLAFUR5_07527</name>
</gene>
<name>A0A9Q8PAV5_PASFU</name>
<dbReference type="KEGG" id="ffu:CLAFUR5_07527"/>
<dbReference type="Proteomes" id="UP000756132">
    <property type="component" value="Chromosome 6"/>
</dbReference>
<dbReference type="AlphaFoldDB" id="A0A9Q8PAV5"/>
<protein>
    <submittedName>
        <fullName evidence="1">Uncharacterized protein</fullName>
    </submittedName>
</protein>
<reference evidence="1" key="1">
    <citation type="submission" date="2021-12" db="EMBL/GenBank/DDBJ databases">
        <authorList>
            <person name="Zaccaron A."/>
            <person name="Stergiopoulos I."/>
        </authorList>
    </citation>
    <scope>NUCLEOTIDE SEQUENCE</scope>
    <source>
        <strain evidence="1">Race5_Kim</strain>
    </source>
</reference>
<evidence type="ECO:0000313" key="2">
    <source>
        <dbReference type="Proteomes" id="UP000756132"/>
    </source>
</evidence>
<organism evidence="1 2">
    <name type="scientific">Passalora fulva</name>
    <name type="common">Tomato leaf mold</name>
    <name type="synonym">Cladosporium fulvum</name>
    <dbReference type="NCBI Taxonomy" id="5499"/>
    <lineage>
        <taxon>Eukaryota</taxon>
        <taxon>Fungi</taxon>
        <taxon>Dikarya</taxon>
        <taxon>Ascomycota</taxon>
        <taxon>Pezizomycotina</taxon>
        <taxon>Dothideomycetes</taxon>
        <taxon>Dothideomycetidae</taxon>
        <taxon>Mycosphaerellales</taxon>
        <taxon>Mycosphaerellaceae</taxon>
        <taxon>Fulvia</taxon>
    </lineage>
</organism>
<reference evidence="1" key="2">
    <citation type="journal article" date="2022" name="Microb. Genom.">
        <title>A chromosome-scale genome assembly of the tomato pathogen Cladosporium fulvum reveals a compartmentalized genome architecture and the presence of a dispensable chromosome.</title>
        <authorList>
            <person name="Zaccaron A.Z."/>
            <person name="Chen L.H."/>
            <person name="Samaras A."/>
            <person name="Stergiopoulos I."/>
        </authorList>
    </citation>
    <scope>NUCLEOTIDE SEQUENCE</scope>
    <source>
        <strain evidence="1">Race5_Kim</strain>
    </source>
</reference>
<proteinExistence type="predicted"/>
<keyword evidence="2" id="KW-1185">Reference proteome</keyword>
<dbReference type="EMBL" id="CP090168">
    <property type="protein sequence ID" value="UJO19036.1"/>
    <property type="molecule type" value="Genomic_DNA"/>
</dbReference>
<evidence type="ECO:0000313" key="1">
    <source>
        <dbReference type="EMBL" id="UJO19036.1"/>
    </source>
</evidence>
<accession>A0A9Q8PAV5</accession>
<dbReference type="GeneID" id="71987405"/>
<dbReference type="RefSeq" id="XP_047763402.1">
    <property type="nucleotide sequence ID" value="XM_047906675.1"/>
</dbReference>